<dbReference type="EMBL" id="UINC01135042">
    <property type="protein sequence ID" value="SVD18956.1"/>
    <property type="molecule type" value="Genomic_DNA"/>
</dbReference>
<dbReference type="PANTHER" id="PTHR30035:SF3">
    <property type="entry name" value="INTERMEMBRANE PHOSPHOLIPID TRANSPORT SYSTEM LIPOPROTEIN MLAA"/>
    <property type="match status" value="1"/>
</dbReference>
<dbReference type="PRINTS" id="PR01805">
    <property type="entry name" value="VACJLIPOPROT"/>
</dbReference>
<keyword evidence="1" id="KW-0732">Signal</keyword>
<sequence length="250" mass="27413">MKKITIVLFLSIFFSVAANAGADGENSLSKNKPESVKDCFETVNRGIFAFNQFLDGVIFEPVARGYRYIPSPIRTGTGNAMGNLSNLVTVPNNLLQGDVKQAGVNTARFVINTTVGILGIFDPAVVLGFEKEEKEDYGQTLGSWGVGPGCYVVLPILGPSTVRDTVGTVATFVGGDPWYNVTARSDTHYFKESDYYGTRITGGIDYRAKNIDSLESIEKNSIDFYASIRSLYLQDRQQKILNSKKITDTM</sequence>
<dbReference type="InterPro" id="IPR007428">
    <property type="entry name" value="MlaA"/>
</dbReference>
<reference evidence="2" key="1">
    <citation type="submission" date="2018-05" db="EMBL/GenBank/DDBJ databases">
        <authorList>
            <person name="Lanie J.A."/>
            <person name="Ng W.-L."/>
            <person name="Kazmierczak K.M."/>
            <person name="Andrzejewski T.M."/>
            <person name="Davidsen T.M."/>
            <person name="Wayne K.J."/>
            <person name="Tettelin H."/>
            <person name="Glass J.I."/>
            <person name="Rusch D."/>
            <person name="Podicherti R."/>
            <person name="Tsui H.-C.T."/>
            <person name="Winkler M.E."/>
        </authorList>
    </citation>
    <scope>NUCLEOTIDE SEQUENCE</scope>
</reference>
<proteinExistence type="predicted"/>
<gene>
    <name evidence="2" type="ORF">METZ01_LOCUS371810</name>
</gene>
<dbReference type="AlphaFoldDB" id="A0A382TA72"/>
<dbReference type="GO" id="GO:0016020">
    <property type="term" value="C:membrane"/>
    <property type="evidence" value="ECO:0007669"/>
    <property type="project" value="InterPro"/>
</dbReference>
<evidence type="ECO:0000256" key="1">
    <source>
        <dbReference type="ARBA" id="ARBA00022729"/>
    </source>
</evidence>
<accession>A0A382TA72</accession>
<dbReference type="Pfam" id="PF04333">
    <property type="entry name" value="MlaA"/>
    <property type="match status" value="1"/>
</dbReference>
<organism evidence="2">
    <name type="scientific">marine metagenome</name>
    <dbReference type="NCBI Taxonomy" id="408172"/>
    <lineage>
        <taxon>unclassified sequences</taxon>
        <taxon>metagenomes</taxon>
        <taxon>ecological metagenomes</taxon>
    </lineage>
</organism>
<protein>
    <recommendedName>
        <fullName evidence="3">Surface lipoprotein</fullName>
    </recommendedName>
</protein>
<evidence type="ECO:0008006" key="3">
    <source>
        <dbReference type="Google" id="ProtNLM"/>
    </source>
</evidence>
<dbReference type="GO" id="GO:0120010">
    <property type="term" value="P:intermembrane phospholipid transfer"/>
    <property type="evidence" value="ECO:0007669"/>
    <property type="project" value="TreeGrafter"/>
</dbReference>
<feature type="non-terminal residue" evidence="2">
    <location>
        <position position="250"/>
    </location>
</feature>
<evidence type="ECO:0000313" key="2">
    <source>
        <dbReference type="EMBL" id="SVD18956.1"/>
    </source>
</evidence>
<name>A0A382TA72_9ZZZZ</name>
<dbReference type="PANTHER" id="PTHR30035">
    <property type="entry name" value="LIPOPROTEIN VACJ-RELATED"/>
    <property type="match status" value="1"/>
</dbReference>